<keyword evidence="2" id="KW-0963">Cytoplasm</keyword>
<dbReference type="Pfam" id="PF02794">
    <property type="entry name" value="HlyC"/>
    <property type="match status" value="1"/>
</dbReference>
<gene>
    <name evidence="3" type="primary">cyaC</name>
    <name evidence="3" type="ORF">ROA7745_01282</name>
</gene>
<comment type="similarity">
    <text evidence="1 2">Belongs to the RTX toxin acyltransferase family.</text>
</comment>
<accession>A0A1X7BQJ7</accession>
<dbReference type="GO" id="GO:0005737">
    <property type="term" value="C:cytoplasm"/>
    <property type="evidence" value="ECO:0007669"/>
    <property type="project" value="UniProtKB-SubCell"/>
</dbReference>
<dbReference type="GO" id="GO:0009404">
    <property type="term" value="P:toxin metabolic process"/>
    <property type="evidence" value="ECO:0007669"/>
    <property type="project" value="UniProtKB-UniRule"/>
</dbReference>
<keyword evidence="2" id="KW-0204">Cytolysis</keyword>
<dbReference type="RefSeq" id="WP_085799412.1">
    <property type="nucleotide sequence ID" value="NZ_FWXB01000003.1"/>
</dbReference>
<dbReference type="GO" id="GO:0031640">
    <property type="term" value="P:killing of cells of another organism"/>
    <property type="evidence" value="ECO:0007669"/>
    <property type="project" value="UniProtKB-KW"/>
</dbReference>
<reference evidence="3 4" key="1">
    <citation type="submission" date="2017-03" db="EMBL/GenBank/DDBJ databases">
        <authorList>
            <person name="Afonso C.L."/>
            <person name="Miller P.J."/>
            <person name="Scott M.A."/>
            <person name="Spackman E."/>
            <person name="Goraichik I."/>
            <person name="Dimitrov K.M."/>
            <person name="Suarez D.L."/>
            <person name="Swayne D.E."/>
        </authorList>
    </citation>
    <scope>NUCLEOTIDE SEQUENCE [LARGE SCALE GENOMIC DNA]</scope>
    <source>
        <strain evidence="3 4">CECT 7745</strain>
    </source>
</reference>
<proteinExistence type="inferred from homology"/>
<dbReference type="InterPro" id="IPR003996">
    <property type="entry name" value="RTX_toxin-activating_protC_bac"/>
</dbReference>
<dbReference type="GO" id="GO:0016746">
    <property type="term" value="F:acyltransferase activity"/>
    <property type="evidence" value="ECO:0007669"/>
    <property type="project" value="UniProtKB-UniRule"/>
</dbReference>
<dbReference type="Proteomes" id="UP000193224">
    <property type="component" value="Unassembled WGS sequence"/>
</dbReference>
<comment type="function">
    <text evidence="2">Involved in fatty acylation of protoxin at internal lysine residues, thereby converting it to the active toxin.</text>
</comment>
<dbReference type="AlphaFoldDB" id="A0A1X7BQJ7"/>
<name>A0A1X7BQJ7_9RHOB</name>
<dbReference type="OrthoDB" id="5431564at2"/>
<keyword evidence="4" id="KW-1185">Reference proteome</keyword>
<evidence type="ECO:0000313" key="3">
    <source>
        <dbReference type="EMBL" id="SMC11469.1"/>
    </source>
</evidence>
<protein>
    <recommendedName>
        <fullName evidence="2">RTX toxin-activating lysine-acyltransferase</fullName>
        <ecNumber evidence="2">2.3.1.-</ecNumber>
    </recommendedName>
</protein>
<organism evidence="3 4">
    <name type="scientific">Roseovarius aestuarii</name>
    <dbReference type="NCBI Taxonomy" id="475083"/>
    <lineage>
        <taxon>Bacteria</taxon>
        <taxon>Pseudomonadati</taxon>
        <taxon>Pseudomonadota</taxon>
        <taxon>Alphaproteobacteria</taxon>
        <taxon>Rhodobacterales</taxon>
        <taxon>Roseobacteraceae</taxon>
        <taxon>Roseovarius</taxon>
    </lineage>
</organism>
<dbReference type="EC" id="2.3.1.-" evidence="2"/>
<keyword evidence="2 3" id="KW-0012">Acyltransferase</keyword>
<sequence length="168" mass="19421">MTKPKTDPDDTGGLIKVSPLYPNDDILRVFGEIAFLSFYSDLYGEWSARSIAKSFEPPVYLKQFTVYRAKNVPRGIVTWAMLDKKTEKKHIAGKGLDEFDEWRSGNQLWIMDIMAPWGHGGEIIENIKSTIQEDSVKTLRIHKDQKKILEWHRAPNTTKWKIRSQAID</sequence>
<evidence type="ECO:0000256" key="1">
    <source>
        <dbReference type="ARBA" id="ARBA00005686"/>
    </source>
</evidence>
<dbReference type="PRINTS" id="PR01489">
    <property type="entry name" value="RTXTOXINC"/>
</dbReference>
<dbReference type="EMBL" id="FWXB01000003">
    <property type="protein sequence ID" value="SMC11469.1"/>
    <property type="molecule type" value="Genomic_DNA"/>
</dbReference>
<evidence type="ECO:0000313" key="4">
    <source>
        <dbReference type="Proteomes" id="UP000193224"/>
    </source>
</evidence>
<keyword evidence="2 3" id="KW-0808">Transferase</keyword>
<evidence type="ECO:0000256" key="2">
    <source>
        <dbReference type="RuleBase" id="RU368102"/>
    </source>
</evidence>
<comment type="subcellular location">
    <subcellularLocation>
        <location evidence="2">Cytoplasm</location>
    </subcellularLocation>
</comment>